<sequence length="328" mass="35969">MDYLRDPLKINEEQPLLPFTYSPYFPNNIRNAWNGFIIAQKDTKLVEGSTIARLENADLSNIEISQDQWISGKEGDVAIGTFKIPFTNPTPASPVMEVENPPPPKIDAAKLKAKLEGTEESDDESDISDPEEDTLAGALAALNGGNVKKSVKEDEDSDESDNESVFTDINTDTEDEAVLYFLKNLLVDVKVSNPLENNGEGDPTIVSGKFTPKLLAKYNGTDDPKIFMAVKGNVYDVTNGAAFYGPGGPYENFAGRDASRGLALNSFDPSVLTPLDQPLDTLNNLSATEKESLESWEEHFENKYRLVGTLHNETELDAPSEPTKEKSS</sequence>
<evidence type="ECO:0000256" key="3">
    <source>
        <dbReference type="ARBA" id="ARBA00022723"/>
    </source>
</evidence>
<feature type="compositionally biased region" description="Acidic residues" evidence="7">
    <location>
        <begin position="153"/>
        <end position="162"/>
    </location>
</feature>
<dbReference type="GO" id="GO:0046872">
    <property type="term" value="F:metal ion binding"/>
    <property type="evidence" value="ECO:0007669"/>
    <property type="project" value="UniProtKB-KW"/>
</dbReference>
<evidence type="ECO:0000256" key="1">
    <source>
        <dbReference type="ARBA" id="ARBA00004240"/>
    </source>
</evidence>
<dbReference type="PANTHER" id="PTHR10281">
    <property type="entry name" value="MEMBRANE-ASSOCIATED PROGESTERONE RECEPTOR COMPONENT-RELATED"/>
    <property type="match status" value="1"/>
</dbReference>
<dbReference type="InterPro" id="IPR036400">
    <property type="entry name" value="Cyt_B5-like_heme/steroid_sf"/>
</dbReference>
<dbReference type="SMART" id="SM01117">
    <property type="entry name" value="Cyt-b5"/>
    <property type="match status" value="1"/>
</dbReference>
<comment type="subcellular location">
    <subcellularLocation>
        <location evidence="1">Endoplasmic reticulum</location>
    </subcellularLocation>
</comment>
<dbReference type="GO" id="GO:0016020">
    <property type="term" value="C:membrane"/>
    <property type="evidence" value="ECO:0007669"/>
    <property type="project" value="TreeGrafter"/>
</dbReference>
<dbReference type="GO" id="GO:0020037">
    <property type="term" value="F:heme binding"/>
    <property type="evidence" value="ECO:0007669"/>
    <property type="project" value="UniProtKB-ARBA"/>
</dbReference>
<feature type="domain" description="Cytochrome b5 heme-binding" evidence="8">
    <location>
        <begin position="210"/>
        <end position="311"/>
    </location>
</feature>
<dbReference type="EMBL" id="JASBNA010000044">
    <property type="protein sequence ID" value="KAK7681099.1"/>
    <property type="molecule type" value="Genomic_DNA"/>
</dbReference>
<keyword evidence="4" id="KW-0256">Endoplasmic reticulum</keyword>
<evidence type="ECO:0000256" key="4">
    <source>
        <dbReference type="ARBA" id="ARBA00022824"/>
    </source>
</evidence>
<evidence type="ECO:0000256" key="6">
    <source>
        <dbReference type="ARBA" id="ARBA00038357"/>
    </source>
</evidence>
<dbReference type="Gene3D" id="3.10.120.10">
    <property type="entry name" value="Cytochrome b5-like heme/steroid binding domain"/>
    <property type="match status" value="1"/>
</dbReference>
<keyword evidence="10" id="KW-1185">Reference proteome</keyword>
<dbReference type="InterPro" id="IPR001199">
    <property type="entry name" value="Cyt_B5-like_heme/steroid-bd"/>
</dbReference>
<name>A0AAW0FSA1_9APHY</name>
<accession>A0AAW0FSA1</accession>
<feature type="region of interest" description="Disordered" evidence="7">
    <location>
        <begin position="146"/>
        <end position="167"/>
    </location>
</feature>
<dbReference type="Pfam" id="PF00173">
    <property type="entry name" value="Cyt-b5"/>
    <property type="match status" value="1"/>
</dbReference>
<organism evidence="9 10">
    <name type="scientific">Cerrena zonata</name>
    <dbReference type="NCBI Taxonomy" id="2478898"/>
    <lineage>
        <taxon>Eukaryota</taxon>
        <taxon>Fungi</taxon>
        <taxon>Dikarya</taxon>
        <taxon>Basidiomycota</taxon>
        <taxon>Agaricomycotina</taxon>
        <taxon>Agaricomycetes</taxon>
        <taxon>Polyporales</taxon>
        <taxon>Cerrenaceae</taxon>
        <taxon>Cerrena</taxon>
    </lineage>
</organism>
<gene>
    <name evidence="9" type="ORF">QCA50_015937</name>
</gene>
<evidence type="ECO:0000313" key="10">
    <source>
        <dbReference type="Proteomes" id="UP001385951"/>
    </source>
</evidence>
<keyword evidence="2" id="KW-0349">Heme</keyword>
<dbReference type="FunFam" id="3.10.120.10:FF:000003">
    <property type="entry name" value="membrane-associated progesterone receptor component 1"/>
    <property type="match status" value="1"/>
</dbReference>
<evidence type="ECO:0000259" key="8">
    <source>
        <dbReference type="SMART" id="SM01117"/>
    </source>
</evidence>
<dbReference type="PANTHER" id="PTHR10281:SF72">
    <property type="entry name" value="NEUDESIN"/>
    <property type="match status" value="1"/>
</dbReference>
<keyword evidence="3" id="KW-0479">Metal-binding</keyword>
<protein>
    <recommendedName>
        <fullName evidence="8">Cytochrome b5 heme-binding domain-containing protein</fullName>
    </recommendedName>
</protein>
<evidence type="ECO:0000256" key="5">
    <source>
        <dbReference type="ARBA" id="ARBA00023004"/>
    </source>
</evidence>
<reference evidence="9 10" key="1">
    <citation type="submission" date="2022-09" db="EMBL/GenBank/DDBJ databases">
        <authorList>
            <person name="Palmer J.M."/>
        </authorList>
    </citation>
    <scope>NUCLEOTIDE SEQUENCE [LARGE SCALE GENOMIC DNA]</scope>
    <source>
        <strain evidence="9 10">DSM 7382</strain>
    </source>
</reference>
<dbReference type="Proteomes" id="UP001385951">
    <property type="component" value="Unassembled WGS sequence"/>
</dbReference>
<evidence type="ECO:0000256" key="2">
    <source>
        <dbReference type="ARBA" id="ARBA00022617"/>
    </source>
</evidence>
<comment type="caution">
    <text evidence="9">The sequence shown here is derived from an EMBL/GenBank/DDBJ whole genome shotgun (WGS) entry which is preliminary data.</text>
</comment>
<comment type="similarity">
    <text evidence="6">Belongs to the cytochrome b5 family. MAPR subfamily.</text>
</comment>
<evidence type="ECO:0000256" key="7">
    <source>
        <dbReference type="SAM" id="MobiDB-lite"/>
    </source>
</evidence>
<evidence type="ECO:0000313" key="9">
    <source>
        <dbReference type="EMBL" id="KAK7681099.1"/>
    </source>
</evidence>
<dbReference type="SUPFAM" id="SSF55856">
    <property type="entry name" value="Cytochrome b5-like heme/steroid binding domain"/>
    <property type="match status" value="1"/>
</dbReference>
<proteinExistence type="inferred from homology"/>
<dbReference type="GO" id="GO:0005783">
    <property type="term" value="C:endoplasmic reticulum"/>
    <property type="evidence" value="ECO:0007669"/>
    <property type="project" value="UniProtKB-SubCell"/>
</dbReference>
<keyword evidence="5" id="KW-0408">Iron</keyword>
<dbReference type="AlphaFoldDB" id="A0AAW0FSA1"/>
<dbReference type="InterPro" id="IPR050577">
    <property type="entry name" value="MAPR/NEUFC/NENF-like"/>
</dbReference>